<protein>
    <submittedName>
        <fullName evidence="1">Uncharacterized protein</fullName>
    </submittedName>
</protein>
<reference evidence="1" key="1">
    <citation type="submission" date="2020-11" db="EMBL/GenBank/DDBJ databases">
        <authorList>
            <consortium name="DOE Joint Genome Institute"/>
            <person name="Ahrendt S."/>
            <person name="Riley R."/>
            <person name="Andreopoulos W."/>
            <person name="Labutti K."/>
            <person name="Pangilinan J."/>
            <person name="Ruiz-Duenas F.J."/>
            <person name="Barrasa J.M."/>
            <person name="Sanchez-Garcia M."/>
            <person name="Camarero S."/>
            <person name="Miyauchi S."/>
            <person name="Serrano A."/>
            <person name="Linde D."/>
            <person name="Babiker R."/>
            <person name="Drula E."/>
            <person name="Ayuso-Fernandez I."/>
            <person name="Pacheco R."/>
            <person name="Padilla G."/>
            <person name="Ferreira P."/>
            <person name="Barriuso J."/>
            <person name="Kellner H."/>
            <person name="Castanera R."/>
            <person name="Alfaro M."/>
            <person name="Ramirez L."/>
            <person name="Pisabarro A.G."/>
            <person name="Kuo A."/>
            <person name="Tritt A."/>
            <person name="Lipzen A."/>
            <person name="He G."/>
            <person name="Yan M."/>
            <person name="Ng V."/>
            <person name="Cullen D."/>
            <person name="Martin F."/>
            <person name="Rosso M.-N."/>
            <person name="Henrissat B."/>
            <person name="Hibbett D."/>
            <person name="Martinez A.T."/>
            <person name="Grigoriev I.V."/>
        </authorList>
    </citation>
    <scope>NUCLEOTIDE SEQUENCE</scope>
    <source>
        <strain evidence="1">CBS 247.69</strain>
    </source>
</reference>
<gene>
    <name evidence="1" type="ORF">BDZ94DRAFT_160514</name>
</gene>
<comment type="caution">
    <text evidence="1">The sequence shown here is derived from an EMBL/GenBank/DDBJ whole genome shotgun (WGS) entry which is preliminary data.</text>
</comment>
<sequence length="144" mass="15919">MAGPCRAPSSLMCYHPPAFNDKSLYAMGIYNSHHRLIPSKQMSWHLVFCSMNITGGKVFSQLIQHGQMTRKLPFWFVGTRLTLDIGVPAEQTVAIIQQNNSVGLIGEILNKELKDWTRPDISTASNTDAVSCSVLMGTSTQFST</sequence>
<proteinExistence type="predicted"/>
<accession>A0A9P6CEE1</accession>
<dbReference type="Proteomes" id="UP000807353">
    <property type="component" value="Unassembled WGS sequence"/>
</dbReference>
<name>A0A9P6CEE1_9AGAR</name>
<evidence type="ECO:0000313" key="2">
    <source>
        <dbReference type="Proteomes" id="UP000807353"/>
    </source>
</evidence>
<dbReference type="EMBL" id="MU150354">
    <property type="protein sequence ID" value="KAF9457944.1"/>
    <property type="molecule type" value="Genomic_DNA"/>
</dbReference>
<keyword evidence="2" id="KW-1185">Reference proteome</keyword>
<dbReference type="AlphaFoldDB" id="A0A9P6CEE1"/>
<organism evidence="1 2">
    <name type="scientific">Collybia nuda</name>
    <dbReference type="NCBI Taxonomy" id="64659"/>
    <lineage>
        <taxon>Eukaryota</taxon>
        <taxon>Fungi</taxon>
        <taxon>Dikarya</taxon>
        <taxon>Basidiomycota</taxon>
        <taxon>Agaricomycotina</taxon>
        <taxon>Agaricomycetes</taxon>
        <taxon>Agaricomycetidae</taxon>
        <taxon>Agaricales</taxon>
        <taxon>Tricholomatineae</taxon>
        <taxon>Clitocybaceae</taxon>
        <taxon>Collybia</taxon>
    </lineage>
</organism>
<evidence type="ECO:0000313" key="1">
    <source>
        <dbReference type="EMBL" id="KAF9457944.1"/>
    </source>
</evidence>